<sequence length="92" mass="10096">MGMVYPRMGSPGAALPRRTSPTSSSLRPELCSTIIPIWPCVLKIGSPIAKVKRGKRSLGKYKNGQARKSELSGSNDFQSPISFDRTEEKEKT</sequence>
<reference evidence="2" key="1">
    <citation type="journal article" date="2020" name="G3 (Bethesda)">
        <title>High-Quality Assemblies for Three Invasive Social Wasps from the &lt;i&gt;Vespula&lt;/i&gt; Genus.</title>
        <authorList>
            <person name="Harrop T.W.R."/>
            <person name="Guhlin J."/>
            <person name="McLaughlin G.M."/>
            <person name="Permina E."/>
            <person name="Stockwell P."/>
            <person name="Gilligan J."/>
            <person name="Le Lec M.F."/>
            <person name="Gruber M.A.M."/>
            <person name="Quinn O."/>
            <person name="Lovegrove M."/>
            <person name="Duncan E.J."/>
            <person name="Remnant E.J."/>
            <person name="Van Eeckhoven J."/>
            <person name="Graham B."/>
            <person name="Knapp R.A."/>
            <person name="Langford K.W."/>
            <person name="Kronenberg Z."/>
            <person name="Press M.O."/>
            <person name="Eacker S.M."/>
            <person name="Wilson-Rankin E.E."/>
            <person name="Purcell J."/>
            <person name="Lester P.J."/>
            <person name="Dearden P.K."/>
        </authorList>
    </citation>
    <scope>NUCLEOTIDE SEQUENCE</scope>
    <source>
        <strain evidence="2">Volc-1</strain>
    </source>
</reference>
<accession>A0A834JNX4</accession>
<feature type="region of interest" description="Disordered" evidence="1">
    <location>
        <begin position="53"/>
        <end position="92"/>
    </location>
</feature>
<dbReference type="Proteomes" id="UP000600918">
    <property type="component" value="Unassembled WGS sequence"/>
</dbReference>
<organism evidence="2 3">
    <name type="scientific">Vespula pensylvanica</name>
    <name type="common">Western yellow jacket</name>
    <name type="synonym">Wasp</name>
    <dbReference type="NCBI Taxonomy" id="30213"/>
    <lineage>
        <taxon>Eukaryota</taxon>
        <taxon>Metazoa</taxon>
        <taxon>Ecdysozoa</taxon>
        <taxon>Arthropoda</taxon>
        <taxon>Hexapoda</taxon>
        <taxon>Insecta</taxon>
        <taxon>Pterygota</taxon>
        <taxon>Neoptera</taxon>
        <taxon>Endopterygota</taxon>
        <taxon>Hymenoptera</taxon>
        <taxon>Apocrita</taxon>
        <taxon>Aculeata</taxon>
        <taxon>Vespoidea</taxon>
        <taxon>Vespidae</taxon>
        <taxon>Vespinae</taxon>
        <taxon>Vespula</taxon>
    </lineage>
</organism>
<gene>
    <name evidence="2" type="ORF">H0235_017337</name>
</gene>
<dbReference type="EMBL" id="JACSDY010000022">
    <property type="protein sequence ID" value="KAF7392338.1"/>
    <property type="molecule type" value="Genomic_DNA"/>
</dbReference>
<evidence type="ECO:0000256" key="1">
    <source>
        <dbReference type="SAM" id="MobiDB-lite"/>
    </source>
</evidence>
<feature type="compositionally biased region" description="Polar residues" evidence="1">
    <location>
        <begin position="71"/>
        <end position="81"/>
    </location>
</feature>
<proteinExistence type="predicted"/>
<evidence type="ECO:0000313" key="2">
    <source>
        <dbReference type="EMBL" id="KAF7392338.1"/>
    </source>
</evidence>
<comment type="caution">
    <text evidence="2">The sequence shown here is derived from an EMBL/GenBank/DDBJ whole genome shotgun (WGS) entry which is preliminary data.</text>
</comment>
<feature type="region of interest" description="Disordered" evidence="1">
    <location>
        <begin position="1"/>
        <end position="27"/>
    </location>
</feature>
<protein>
    <submittedName>
        <fullName evidence="2">Uncharacterized protein</fullName>
    </submittedName>
</protein>
<feature type="compositionally biased region" description="Low complexity" evidence="1">
    <location>
        <begin position="15"/>
        <end position="27"/>
    </location>
</feature>
<name>A0A834JNX4_VESPE</name>
<dbReference type="AlphaFoldDB" id="A0A834JNX4"/>
<evidence type="ECO:0000313" key="3">
    <source>
        <dbReference type="Proteomes" id="UP000600918"/>
    </source>
</evidence>
<keyword evidence="3" id="KW-1185">Reference proteome</keyword>